<evidence type="ECO:0000313" key="1">
    <source>
        <dbReference type="EMBL" id="QWY13196.1"/>
    </source>
</evidence>
<dbReference type="EMBL" id="MW630115">
    <property type="protein sequence ID" value="QWY13196.1"/>
    <property type="molecule type" value="Genomic_DNA"/>
</dbReference>
<protein>
    <submittedName>
        <fullName evidence="1">Uncharacterized protein</fullName>
    </submittedName>
</protein>
<dbReference type="RefSeq" id="YP_010659998.1">
    <property type="nucleotide sequence ID" value="NC_070874.1"/>
</dbReference>
<sequence length="55" mass="6430">MVSIDKVDIREVITPLKQTVTRICVTYNGHFSQFFEGLSLEDAMKEFGEWYKNQS</sequence>
<organism evidence="1 2">
    <name type="scientific">Escherichia phage vB_EcoP-ZQ2</name>
    <dbReference type="NCBI Taxonomy" id="2810370"/>
    <lineage>
        <taxon>Viruses</taxon>
        <taxon>Duplodnaviria</taxon>
        <taxon>Heunggongvirae</taxon>
        <taxon>Uroviricota</taxon>
        <taxon>Caudoviricetes</taxon>
        <taxon>Schitoviridae</taxon>
        <taxon>Enquatrovirinae</taxon>
        <taxon>Gamaleyavirus</taxon>
        <taxon>Gamaleyavirus Zq2</taxon>
    </lineage>
</organism>
<reference evidence="1 2" key="1">
    <citation type="submission" date="2021-02" db="EMBL/GenBank/DDBJ databases">
        <authorList>
            <person name="Liu C."/>
        </authorList>
    </citation>
    <scope>NUCLEOTIDE SEQUENCE [LARGE SCALE GENOMIC DNA]</scope>
    <source>
        <strain evidence="2">Escherichia phage</strain>
    </source>
</reference>
<evidence type="ECO:0000313" key="2">
    <source>
        <dbReference type="Proteomes" id="UP000693653"/>
    </source>
</evidence>
<accession>A0A8F3HLX0</accession>
<proteinExistence type="predicted"/>
<dbReference type="KEGG" id="vg:77935987"/>
<name>A0A8F3HLX0_9CAUD</name>
<keyword evidence="2" id="KW-1185">Reference proteome</keyword>
<dbReference type="Proteomes" id="UP000693653">
    <property type="component" value="Segment"/>
</dbReference>
<dbReference type="GeneID" id="77935987"/>